<feature type="signal peptide" evidence="1">
    <location>
        <begin position="1"/>
        <end position="26"/>
    </location>
</feature>
<protein>
    <recommendedName>
        <fullName evidence="4">DUF481 domain-containing protein</fullName>
    </recommendedName>
</protein>
<reference evidence="2 3" key="1">
    <citation type="submission" date="2020-08" db="EMBL/GenBank/DDBJ databases">
        <title>Bridging the membrane lipid divide: bacteria of the FCB group superphylum have the potential to synthesize archaeal ether lipids.</title>
        <authorList>
            <person name="Villanueva L."/>
            <person name="Von Meijenfeldt F.A.B."/>
            <person name="Westbye A.B."/>
            <person name="Yadav S."/>
            <person name="Hopmans E.C."/>
            <person name="Dutilh B.E."/>
            <person name="Sinninghe Damste J.S."/>
        </authorList>
    </citation>
    <scope>NUCLEOTIDE SEQUENCE [LARGE SCALE GENOMIC DNA]</scope>
    <source>
        <strain evidence="2">NIOZ-UU47</strain>
    </source>
</reference>
<evidence type="ECO:0000313" key="3">
    <source>
        <dbReference type="Proteomes" id="UP000614424"/>
    </source>
</evidence>
<comment type="caution">
    <text evidence="2">The sequence shown here is derived from an EMBL/GenBank/DDBJ whole genome shotgun (WGS) entry which is preliminary data.</text>
</comment>
<feature type="chain" id="PRO_5035293533" description="DUF481 domain-containing protein" evidence="1">
    <location>
        <begin position="27"/>
        <end position="208"/>
    </location>
</feature>
<name>A0A8J6NDP4_9BACT</name>
<dbReference type="AlphaFoldDB" id="A0A8J6NDP4"/>
<accession>A0A8J6NDP4</accession>
<sequence>MMNNRKIAVGLCAVSLFLCSSNSVFGRATTLSGSLSMGQEYDSNIFQTESDREEQWTTTLRPELTLSSEGEKDVISFTANSDLEWDQRKDEREFEHSLIFNGTKEISQYFRITAGNNYTYTDGSPETDMGPGLSLEDRFARADEYQREQVARLLFPEIDYSDEDYLYVLSQITERYDDNPAVQAEINRILGNSSSRRRSWDNEFSVSA</sequence>
<dbReference type="EMBL" id="JACNJZ010000128">
    <property type="protein sequence ID" value="MBC8318089.1"/>
    <property type="molecule type" value="Genomic_DNA"/>
</dbReference>
<organism evidence="2 3">
    <name type="scientific">Candidatus Desulfobia pelagia</name>
    <dbReference type="NCBI Taxonomy" id="2841692"/>
    <lineage>
        <taxon>Bacteria</taxon>
        <taxon>Pseudomonadati</taxon>
        <taxon>Thermodesulfobacteriota</taxon>
        <taxon>Desulfobulbia</taxon>
        <taxon>Desulfobulbales</taxon>
        <taxon>Desulfobulbaceae</taxon>
        <taxon>Candidatus Desulfobia</taxon>
    </lineage>
</organism>
<evidence type="ECO:0008006" key="4">
    <source>
        <dbReference type="Google" id="ProtNLM"/>
    </source>
</evidence>
<proteinExistence type="predicted"/>
<gene>
    <name evidence="2" type="ORF">H8E41_09290</name>
</gene>
<keyword evidence="1" id="KW-0732">Signal</keyword>
<evidence type="ECO:0000256" key="1">
    <source>
        <dbReference type="SAM" id="SignalP"/>
    </source>
</evidence>
<dbReference type="Proteomes" id="UP000614424">
    <property type="component" value="Unassembled WGS sequence"/>
</dbReference>
<feature type="non-terminal residue" evidence="2">
    <location>
        <position position="208"/>
    </location>
</feature>
<evidence type="ECO:0000313" key="2">
    <source>
        <dbReference type="EMBL" id="MBC8318089.1"/>
    </source>
</evidence>